<dbReference type="AlphaFoldDB" id="A0A0A1U4A7"/>
<evidence type="ECO:0000313" key="2">
    <source>
        <dbReference type="EMBL" id="ELP86530.1"/>
    </source>
</evidence>
<dbReference type="VEuPathDB" id="AmoebaDB:EIN_160340"/>
<keyword evidence="3" id="KW-1185">Reference proteome</keyword>
<organism evidence="2 3">
    <name type="scientific">Entamoeba invadens IP1</name>
    <dbReference type="NCBI Taxonomy" id="370355"/>
    <lineage>
        <taxon>Eukaryota</taxon>
        <taxon>Amoebozoa</taxon>
        <taxon>Evosea</taxon>
        <taxon>Archamoebae</taxon>
        <taxon>Mastigamoebida</taxon>
        <taxon>Entamoebidae</taxon>
        <taxon>Entamoeba</taxon>
    </lineage>
</organism>
<evidence type="ECO:0000256" key="1">
    <source>
        <dbReference type="SAM" id="MobiDB-lite"/>
    </source>
</evidence>
<accession>A0A0A1U4A7</accession>
<dbReference type="Proteomes" id="UP000014680">
    <property type="component" value="Unassembled WGS sequence"/>
</dbReference>
<dbReference type="EMBL" id="KB206960">
    <property type="protein sequence ID" value="ELP86530.1"/>
    <property type="molecule type" value="Genomic_DNA"/>
</dbReference>
<proteinExistence type="predicted"/>
<evidence type="ECO:0000313" key="3">
    <source>
        <dbReference type="Proteomes" id="UP000014680"/>
    </source>
</evidence>
<reference evidence="2 3" key="1">
    <citation type="submission" date="2012-10" db="EMBL/GenBank/DDBJ databases">
        <authorList>
            <person name="Zafar N."/>
            <person name="Inman J."/>
            <person name="Hall N."/>
            <person name="Lorenzi H."/>
            <person name="Caler E."/>
        </authorList>
    </citation>
    <scope>NUCLEOTIDE SEQUENCE [LARGE SCALE GENOMIC DNA]</scope>
    <source>
        <strain evidence="2 3">IP1</strain>
    </source>
</reference>
<protein>
    <submittedName>
        <fullName evidence="2">Uncharacterized protein</fullName>
    </submittedName>
</protein>
<dbReference type="KEGG" id="eiv:EIN_160340"/>
<gene>
    <name evidence="2" type="ORF">EIN_160340</name>
</gene>
<name>A0A0A1U4A7_ENTIV</name>
<feature type="region of interest" description="Disordered" evidence="1">
    <location>
        <begin position="18"/>
        <end position="39"/>
    </location>
</feature>
<sequence length="442" mass="50727">MTNNLLSMEKVVKVYERSGSEEEFNITKEQEEKEKKEINKERSLCVGSKRFDNPKKETIQEVTVCKSNVNSEQCDQLCQNTQQSVMQNTTQSSSQTHQNTSSGLIQSLYNLVGCNTLPSIQNTSISQQSLQPIHNEQLNQSSCQAADLTRITQKSQCGNFKALKETQSVIQPMYCGLKTTNGQQFRLDAKTVEINCTGPQRTASQFPYYTKVKQENIKFPPIIRPTSNVHMELVDNENVILASKVQQQSNAERVENKNKHKKVAQEIYQQLPHYLQVKLQNTVAHLTNKDVQTETVKNENTILNQHIQQQSDMKRVENVNSTVSQMKHVNFPCFEQLKQENIKFAPIVRPTLPLHMEILDNETEPSIGDSIEKKDVLKYQNVQSQPNQKCNSNEILDIALKKAVNGEHLKVRLNYQKEQLTNKYCEMFHNMIKKRTAQPKRS</sequence>
<dbReference type="GeneID" id="14885588"/>
<dbReference type="RefSeq" id="XP_004185876.1">
    <property type="nucleotide sequence ID" value="XM_004185828.1"/>
</dbReference>